<protein>
    <submittedName>
        <fullName evidence="1">Uncharacterized protein</fullName>
    </submittedName>
</protein>
<evidence type="ECO:0000313" key="1">
    <source>
        <dbReference type="EMBL" id="KAF3593066.1"/>
    </source>
</evidence>
<name>A0ABQ7E8Q6_BRACR</name>
<dbReference type="Proteomes" id="UP000266723">
    <property type="component" value="Unassembled WGS sequence"/>
</dbReference>
<organism evidence="1 2">
    <name type="scientific">Brassica cretica</name>
    <name type="common">Mustard</name>
    <dbReference type="NCBI Taxonomy" id="69181"/>
    <lineage>
        <taxon>Eukaryota</taxon>
        <taxon>Viridiplantae</taxon>
        <taxon>Streptophyta</taxon>
        <taxon>Embryophyta</taxon>
        <taxon>Tracheophyta</taxon>
        <taxon>Spermatophyta</taxon>
        <taxon>Magnoliopsida</taxon>
        <taxon>eudicotyledons</taxon>
        <taxon>Gunneridae</taxon>
        <taxon>Pentapetalae</taxon>
        <taxon>rosids</taxon>
        <taxon>malvids</taxon>
        <taxon>Brassicales</taxon>
        <taxon>Brassicaceae</taxon>
        <taxon>Brassiceae</taxon>
        <taxon>Brassica</taxon>
    </lineage>
</organism>
<comment type="caution">
    <text evidence="1">The sequence shown here is derived from an EMBL/GenBank/DDBJ whole genome shotgun (WGS) entry which is preliminary data.</text>
</comment>
<proteinExistence type="predicted"/>
<reference evidence="1 2" key="1">
    <citation type="journal article" date="2020" name="BMC Genomics">
        <title>Intraspecific diversification of the crop wild relative Brassica cretica Lam. using demographic model selection.</title>
        <authorList>
            <person name="Kioukis A."/>
            <person name="Michalopoulou V.A."/>
            <person name="Briers L."/>
            <person name="Pirintsos S."/>
            <person name="Studholme D.J."/>
            <person name="Pavlidis P."/>
            <person name="Sarris P.F."/>
        </authorList>
    </citation>
    <scope>NUCLEOTIDE SEQUENCE [LARGE SCALE GENOMIC DNA]</scope>
    <source>
        <strain evidence="2">cv. PFS-1207/04</strain>
    </source>
</reference>
<dbReference type="EMBL" id="QGKV02000299">
    <property type="protein sequence ID" value="KAF3593066.1"/>
    <property type="molecule type" value="Genomic_DNA"/>
</dbReference>
<evidence type="ECO:0000313" key="2">
    <source>
        <dbReference type="Proteomes" id="UP000266723"/>
    </source>
</evidence>
<gene>
    <name evidence="1" type="ORF">DY000_02028088</name>
</gene>
<accession>A0ABQ7E8Q6</accession>
<keyword evidence="2" id="KW-1185">Reference proteome</keyword>
<sequence>MDESLQLQFYQSSTLLLKQLSSPMTMVVIVSFPSSLHPLLPPLRFRPPSDLPPRLPSPMSFEALFPPLWSYFLVLFEALFPSEPIDLPPCSPSPVPFRAFFLPEPPDPPDASCRLFVLLHLDTPFTLVRLYSSISVGSHVDWYEIIVFWVSPNIWIMVLNCNVPVTFVSFGSDVVPSRGFSVASVRFPAFERTFTFWLLQLNISMEGFHYPVASFVRLFFFSIFPPLWSELDAQASLVWLMLFSEYVAVFVTSQVTRFDVSSLGGVKLC</sequence>